<reference evidence="1" key="1">
    <citation type="submission" date="2019-03" db="EMBL/GenBank/DDBJ databases">
        <title>Lake Tanganyika Metagenome-Assembled Genomes (MAGs).</title>
        <authorList>
            <person name="Tran P."/>
        </authorList>
    </citation>
    <scope>NUCLEOTIDE SEQUENCE</scope>
    <source>
        <strain evidence="1">M_DeepCast_400m_m2_100</strain>
    </source>
</reference>
<dbReference type="InterPro" id="IPR042099">
    <property type="entry name" value="ANL_N_sf"/>
</dbReference>
<gene>
    <name evidence="1" type="ORF">FJY75_04045</name>
</gene>
<dbReference type="GO" id="GO:0016874">
    <property type="term" value="F:ligase activity"/>
    <property type="evidence" value="ECO:0007669"/>
    <property type="project" value="UniProtKB-KW"/>
</dbReference>
<evidence type="ECO:0000313" key="1">
    <source>
        <dbReference type="EMBL" id="MBM3317005.1"/>
    </source>
</evidence>
<dbReference type="SUPFAM" id="SSF56801">
    <property type="entry name" value="Acetyl-CoA synthetase-like"/>
    <property type="match status" value="1"/>
</dbReference>
<dbReference type="EMBL" id="VGIY01000065">
    <property type="protein sequence ID" value="MBM3317005.1"/>
    <property type="molecule type" value="Genomic_DNA"/>
</dbReference>
<dbReference type="AlphaFoldDB" id="A0A937X894"/>
<dbReference type="Gene3D" id="3.40.50.12780">
    <property type="entry name" value="N-terminal domain of ligase-like"/>
    <property type="match status" value="1"/>
</dbReference>
<dbReference type="PANTHER" id="PTHR36932:SF1">
    <property type="entry name" value="CAPSULAR POLYSACCHARIDE BIOSYNTHESIS PROTEIN"/>
    <property type="match status" value="1"/>
</dbReference>
<comment type="caution">
    <text evidence="1">The sequence shown here is derived from an EMBL/GenBank/DDBJ whole genome shotgun (WGS) entry which is preliminary data.</text>
</comment>
<dbReference type="InterPro" id="IPR053158">
    <property type="entry name" value="CapK_Type1_Caps_Biosynth"/>
</dbReference>
<name>A0A937X894_UNCEI</name>
<dbReference type="PANTHER" id="PTHR36932">
    <property type="entry name" value="CAPSULAR POLYSACCHARIDE BIOSYNTHESIS PROTEIN"/>
    <property type="match status" value="1"/>
</dbReference>
<sequence>MDLVAALVKHVTHDAFLRRDGYDLRRHRTALAASQFLSTDELRALQLARLRDIVAAAAGHPFYRRRFRACGFEPGDLRDFADLARLPLLTKDDIRDGLGATLADGYSRGEVVHKRTGGSTGVPVHVDIDRAAMSLKKAATERHNGWAGLFPGDRLAAVWGDTSAAQPLRARLRNAMTARAFYLDTLRFDPPHIEAFLAQVRAKRPRVLMGHAHSIFRLAEHVRDRGGKISFGGVITTAMVLSPTERRVIEEVFRAPVFDRYGCEELSIIASECEAHQGLHEFAEGVFVELAGERADLPRPLILTDLSNRAMPLIRYEIGDYGVAEAGACPCGRGLPRLREVSGREADFLFTPDRVPVFGISILDTFIIHIPGIKQAQIVQDRYDHLLLRVVREARFTDESLALLGRRVREVFGERMRHEVAFVERIEPTASGKYRFSVCRIDSGGGE</sequence>
<protein>
    <submittedName>
        <fullName evidence="1">Phenylacetate--CoA ligase family protein</fullName>
    </submittedName>
</protein>
<organism evidence="1 2">
    <name type="scientific">Eiseniibacteriota bacterium</name>
    <dbReference type="NCBI Taxonomy" id="2212470"/>
    <lineage>
        <taxon>Bacteria</taxon>
        <taxon>Candidatus Eiseniibacteriota</taxon>
    </lineage>
</organism>
<proteinExistence type="predicted"/>
<keyword evidence="1" id="KW-0436">Ligase</keyword>
<accession>A0A937X894</accession>
<dbReference type="Proteomes" id="UP000748308">
    <property type="component" value="Unassembled WGS sequence"/>
</dbReference>
<evidence type="ECO:0000313" key="2">
    <source>
        <dbReference type="Proteomes" id="UP000748308"/>
    </source>
</evidence>